<evidence type="ECO:0000313" key="7">
    <source>
        <dbReference type="EMBL" id="GHH80837.1"/>
    </source>
</evidence>
<reference evidence="7" key="2">
    <citation type="submission" date="2020-09" db="EMBL/GenBank/DDBJ databases">
        <authorList>
            <person name="Sun Q."/>
            <person name="Ohkuma M."/>
        </authorList>
    </citation>
    <scope>NUCLEOTIDE SEQUENCE</scope>
    <source>
        <strain evidence="7">JCM 4646</strain>
    </source>
</reference>
<feature type="signal peptide" evidence="5">
    <location>
        <begin position="1"/>
        <end position="39"/>
    </location>
</feature>
<keyword evidence="8" id="KW-1185">Reference proteome</keyword>
<name>A0A919G9Z7_9ACTN</name>
<organism evidence="7 8">
    <name type="scientific">Kitasatospora indigofera</name>
    <dbReference type="NCBI Taxonomy" id="67307"/>
    <lineage>
        <taxon>Bacteria</taxon>
        <taxon>Bacillati</taxon>
        <taxon>Actinomycetota</taxon>
        <taxon>Actinomycetes</taxon>
        <taxon>Kitasatosporales</taxon>
        <taxon>Streptomycetaceae</taxon>
        <taxon>Kitasatospora</taxon>
    </lineage>
</organism>
<keyword evidence="3" id="KW-0378">Hydrolase</keyword>
<gene>
    <name evidence="7" type="ORF">GCM10018781_62130</name>
</gene>
<dbReference type="GeneID" id="95356524"/>
<sequence>MPVTLPLPRPHRLRRPGALLTAVAAACCLLAGSTGAAQAAPAAVPLTSASCPAVMAQGEQDGCVTELQNLLDTHGASIVADGDFGPTTTVAVKGFQSAVGLTVDGQAGAATKSALYASPAAAVRLTSPHCAVMVRQGERDGCVTELQRRLNGRGASLTVDGDFGPATLAAVKSFQSANGLGPDGLVGPATKAGLYGEPVPAAPADRGAGRYAAVVDFADAALNSYLPYVWGGGHDGSTGPSTGTCDGYTGVVTPCPADHTVGLDCSGLTRWVYWQAGVGDIGQITDNQIANPRFHPVAQGAAIPGDLVFFGASATNPAHVGIYTGAPGGVPTMINAPATGRFVSAEPVSAHSALIGYYHYS</sequence>
<evidence type="ECO:0000256" key="2">
    <source>
        <dbReference type="ARBA" id="ARBA00022670"/>
    </source>
</evidence>
<dbReference type="SUPFAM" id="SSF47090">
    <property type="entry name" value="PGBD-like"/>
    <property type="match status" value="2"/>
</dbReference>
<keyword evidence="2" id="KW-0645">Protease</keyword>
<dbReference type="PANTHER" id="PTHR47359:SF3">
    <property type="entry name" value="NLP_P60 DOMAIN-CONTAINING PROTEIN-RELATED"/>
    <property type="match status" value="1"/>
</dbReference>
<evidence type="ECO:0000256" key="3">
    <source>
        <dbReference type="ARBA" id="ARBA00022801"/>
    </source>
</evidence>
<dbReference type="Pfam" id="PF01471">
    <property type="entry name" value="PG_binding_1"/>
    <property type="match status" value="2"/>
</dbReference>
<dbReference type="InterPro" id="IPR000064">
    <property type="entry name" value="NLP_P60_dom"/>
</dbReference>
<reference evidence="7" key="1">
    <citation type="journal article" date="2014" name="Int. J. Syst. Evol. Microbiol.">
        <title>Complete genome sequence of Corynebacterium casei LMG S-19264T (=DSM 44701T), isolated from a smear-ripened cheese.</title>
        <authorList>
            <consortium name="US DOE Joint Genome Institute (JGI-PGF)"/>
            <person name="Walter F."/>
            <person name="Albersmeier A."/>
            <person name="Kalinowski J."/>
            <person name="Ruckert C."/>
        </authorList>
    </citation>
    <scope>NUCLEOTIDE SEQUENCE</scope>
    <source>
        <strain evidence="7">JCM 4646</strain>
    </source>
</reference>
<dbReference type="GO" id="GO:0006508">
    <property type="term" value="P:proteolysis"/>
    <property type="evidence" value="ECO:0007669"/>
    <property type="project" value="UniProtKB-KW"/>
</dbReference>
<evidence type="ECO:0000256" key="1">
    <source>
        <dbReference type="ARBA" id="ARBA00007074"/>
    </source>
</evidence>
<evidence type="ECO:0000256" key="4">
    <source>
        <dbReference type="ARBA" id="ARBA00022807"/>
    </source>
</evidence>
<dbReference type="SUPFAM" id="SSF54001">
    <property type="entry name" value="Cysteine proteinases"/>
    <property type="match status" value="1"/>
</dbReference>
<dbReference type="EMBL" id="BNBO01000049">
    <property type="protein sequence ID" value="GHH80837.1"/>
    <property type="molecule type" value="Genomic_DNA"/>
</dbReference>
<comment type="caution">
    <text evidence="7">The sequence shown here is derived from an EMBL/GenBank/DDBJ whole genome shotgun (WGS) entry which is preliminary data.</text>
</comment>
<dbReference type="PANTHER" id="PTHR47359">
    <property type="entry name" value="PEPTIDOGLYCAN DL-ENDOPEPTIDASE CWLO"/>
    <property type="match status" value="1"/>
</dbReference>
<protein>
    <recommendedName>
        <fullName evidence="6">NlpC/P60 domain-containing protein</fullName>
    </recommendedName>
</protein>
<dbReference type="AlphaFoldDB" id="A0A919G9Z7"/>
<dbReference type="PROSITE" id="PS51935">
    <property type="entry name" value="NLPC_P60"/>
    <property type="match status" value="1"/>
</dbReference>
<dbReference type="InterPro" id="IPR002477">
    <property type="entry name" value="Peptidoglycan-bd-like"/>
</dbReference>
<dbReference type="RefSeq" id="WP_190214236.1">
    <property type="nucleotide sequence ID" value="NZ_BNBO01000049.1"/>
</dbReference>
<dbReference type="InterPro" id="IPR038765">
    <property type="entry name" value="Papain-like_cys_pep_sf"/>
</dbReference>
<comment type="similarity">
    <text evidence="1">Belongs to the peptidase C40 family.</text>
</comment>
<evidence type="ECO:0000259" key="6">
    <source>
        <dbReference type="PROSITE" id="PS51935"/>
    </source>
</evidence>
<keyword evidence="5" id="KW-0732">Signal</keyword>
<dbReference type="GO" id="GO:0008234">
    <property type="term" value="F:cysteine-type peptidase activity"/>
    <property type="evidence" value="ECO:0007669"/>
    <property type="project" value="UniProtKB-KW"/>
</dbReference>
<evidence type="ECO:0000256" key="5">
    <source>
        <dbReference type="SAM" id="SignalP"/>
    </source>
</evidence>
<evidence type="ECO:0000313" key="8">
    <source>
        <dbReference type="Proteomes" id="UP000617734"/>
    </source>
</evidence>
<keyword evidence="4" id="KW-0788">Thiol protease</keyword>
<accession>A0A919G9Z7</accession>
<dbReference type="Gene3D" id="1.10.101.10">
    <property type="entry name" value="PGBD-like superfamily/PGBD"/>
    <property type="match status" value="2"/>
</dbReference>
<dbReference type="Pfam" id="PF00877">
    <property type="entry name" value="NLPC_P60"/>
    <property type="match status" value="1"/>
</dbReference>
<dbReference type="Proteomes" id="UP000617734">
    <property type="component" value="Unassembled WGS sequence"/>
</dbReference>
<feature type="domain" description="NlpC/P60" evidence="6">
    <location>
        <begin position="208"/>
        <end position="361"/>
    </location>
</feature>
<dbReference type="InterPro" id="IPR036366">
    <property type="entry name" value="PGBDSf"/>
</dbReference>
<dbReference type="InterPro" id="IPR051794">
    <property type="entry name" value="PG_Endopeptidase_C40"/>
</dbReference>
<dbReference type="Gene3D" id="3.90.1720.10">
    <property type="entry name" value="endopeptidase domain like (from Nostoc punctiforme)"/>
    <property type="match status" value="1"/>
</dbReference>
<feature type="chain" id="PRO_5037392684" description="NlpC/P60 domain-containing protein" evidence="5">
    <location>
        <begin position="40"/>
        <end position="361"/>
    </location>
</feature>
<dbReference type="InterPro" id="IPR036365">
    <property type="entry name" value="PGBD-like_sf"/>
</dbReference>
<proteinExistence type="inferred from homology"/>